<name>B3S211_TRIAD</name>
<protein>
    <recommendedName>
        <fullName evidence="6">Ras-related protein Rab</fullName>
    </recommendedName>
</protein>
<dbReference type="Pfam" id="PF00071">
    <property type="entry name" value="Ras"/>
    <property type="match status" value="1"/>
</dbReference>
<dbReference type="GO" id="GO:0005802">
    <property type="term" value="C:trans-Golgi network"/>
    <property type="evidence" value="ECO:0000318"/>
    <property type="project" value="GO_Central"/>
</dbReference>
<evidence type="ECO:0000313" key="7">
    <source>
        <dbReference type="EMBL" id="EDV23286.1"/>
    </source>
</evidence>
<dbReference type="GO" id="GO:0016192">
    <property type="term" value="P:vesicle-mediated transport"/>
    <property type="evidence" value="ECO:0007669"/>
    <property type="project" value="InterPro"/>
</dbReference>
<dbReference type="CTD" id="6755409"/>
<dbReference type="SUPFAM" id="SSF52540">
    <property type="entry name" value="P-loop containing nucleoside triphosphate hydrolases"/>
    <property type="match status" value="1"/>
</dbReference>
<dbReference type="RefSeq" id="XP_002114196.1">
    <property type="nucleotide sequence ID" value="XM_002114160.1"/>
</dbReference>
<proteinExistence type="inferred from homology"/>
<evidence type="ECO:0000256" key="3">
    <source>
        <dbReference type="ARBA" id="ARBA00023134"/>
    </source>
</evidence>
<keyword evidence="6" id="KW-0472">Membrane</keyword>
<dbReference type="InterPro" id="IPR027417">
    <property type="entry name" value="P-loop_NTPase"/>
</dbReference>
<dbReference type="GO" id="GO:0003924">
    <property type="term" value="F:GTPase activity"/>
    <property type="evidence" value="ECO:0000318"/>
    <property type="project" value="GO_Central"/>
</dbReference>
<comment type="function">
    <text evidence="6">The small GTPases Rab are key regulators in vesicle trafficking.</text>
</comment>
<dbReference type="InParanoid" id="B3S211"/>
<dbReference type="GO" id="GO:0006886">
    <property type="term" value="P:intracellular protein transport"/>
    <property type="evidence" value="ECO:0000318"/>
    <property type="project" value="GO_Central"/>
</dbReference>
<comment type="subcellular location">
    <subcellularLocation>
        <location evidence="6">Membrane</location>
        <topology evidence="6">Lipid-anchor</topology>
    </subcellularLocation>
</comment>
<dbReference type="GO" id="GO:0012505">
    <property type="term" value="C:endomembrane system"/>
    <property type="evidence" value="ECO:0000318"/>
    <property type="project" value="GO_Central"/>
</dbReference>
<dbReference type="PROSITE" id="PS51419">
    <property type="entry name" value="RAB"/>
    <property type="match status" value="1"/>
</dbReference>
<dbReference type="InterPro" id="IPR001806">
    <property type="entry name" value="Small_GTPase"/>
</dbReference>
<evidence type="ECO:0000256" key="4">
    <source>
        <dbReference type="ARBA" id="ARBA00023288"/>
    </source>
</evidence>
<dbReference type="PRINTS" id="PR00449">
    <property type="entry name" value="RASTRNSFRMNG"/>
</dbReference>
<dbReference type="AlphaFoldDB" id="B3S211"/>
<dbReference type="Gene3D" id="3.40.50.300">
    <property type="entry name" value="P-loop containing nucleotide triphosphate hydrolases"/>
    <property type="match status" value="1"/>
</dbReference>
<dbReference type="GeneID" id="6755409"/>
<evidence type="ECO:0000256" key="6">
    <source>
        <dbReference type="RuleBase" id="RU367128"/>
    </source>
</evidence>
<comment type="similarity">
    <text evidence="1 6">Belongs to the small GTPase superfamily. Rab family.</text>
</comment>
<organism evidence="7 8">
    <name type="scientific">Trichoplax adhaerens</name>
    <name type="common">Trichoplax reptans</name>
    <dbReference type="NCBI Taxonomy" id="10228"/>
    <lineage>
        <taxon>Eukaryota</taxon>
        <taxon>Metazoa</taxon>
        <taxon>Placozoa</taxon>
        <taxon>Uniplacotomia</taxon>
        <taxon>Trichoplacea</taxon>
        <taxon>Trichoplacidae</taxon>
        <taxon>Trichoplax</taxon>
    </lineage>
</organism>
<dbReference type="SMART" id="SM00175">
    <property type="entry name" value="RAB"/>
    <property type="match status" value="1"/>
</dbReference>
<dbReference type="Proteomes" id="UP000009022">
    <property type="component" value="Unassembled WGS sequence"/>
</dbReference>
<dbReference type="CDD" id="cd04107">
    <property type="entry name" value="Rab32_Rab38"/>
    <property type="match status" value="1"/>
</dbReference>
<dbReference type="OrthoDB" id="245989at2759"/>
<dbReference type="GO" id="GO:0016020">
    <property type="term" value="C:membrane"/>
    <property type="evidence" value="ECO:0007669"/>
    <property type="project" value="UniProtKB-SubCell"/>
</dbReference>
<dbReference type="GO" id="GO:0005525">
    <property type="term" value="F:GTP binding"/>
    <property type="evidence" value="ECO:0007669"/>
    <property type="project" value="UniProtKB-UniRule"/>
</dbReference>
<dbReference type="GO" id="GO:0042470">
    <property type="term" value="C:melanosome"/>
    <property type="evidence" value="ECO:0000318"/>
    <property type="project" value="GO_Central"/>
</dbReference>
<evidence type="ECO:0000256" key="2">
    <source>
        <dbReference type="ARBA" id="ARBA00022741"/>
    </source>
</evidence>
<dbReference type="FunFam" id="3.40.50.300:FF:002133">
    <property type="entry name" value="Ras family protein"/>
    <property type="match status" value="1"/>
</dbReference>
<dbReference type="HOGENOM" id="CLU_041217_10_6_1"/>
<evidence type="ECO:0000256" key="5">
    <source>
        <dbReference type="ARBA" id="ARBA00023289"/>
    </source>
</evidence>
<keyword evidence="3 6" id="KW-0342">GTP-binding</keyword>
<dbReference type="STRING" id="10228.B3S211"/>
<dbReference type="GO" id="GO:0032438">
    <property type="term" value="P:melanosome organization"/>
    <property type="evidence" value="ECO:0000318"/>
    <property type="project" value="GO_Central"/>
</dbReference>
<evidence type="ECO:0000313" key="8">
    <source>
        <dbReference type="Proteomes" id="UP000009022"/>
    </source>
</evidence>
<keyword evidence="4 6" id="KW-0449">Lipoprotein</keyword>
<sequence>MTNLNNLCKVYFGHNYCATCSHFDLKRAQKNNPVETKEHSFKFIIVGKNHTGKSSIIRRYVDGLFTDYYKITMGVDFALKVINWDAKTTIKLQLWDVQGQDFNEKMTHVYFKDAVGAFVVYDVTDVKTFESTKMWKEDIDKKVFLPDGCKIPVVLLANKCDKAKVGNHNSPEYLDNYIQDNGYIKWFETSAKTGINIDKAFRSLVEEVYESSDKSDKKETTDTENIKLNDTSEKDVTKSSCCF</sequence>
<dbReference type="EMBL" id="DS985247">
    <property type="protein sequence ID" value="EDV23286.1"/>
    <property type="molecule type" value="Genomic_DNA"/>
</dbReference>
<keyword evidence="8" id="KW-1185">Reference proteome</keyword>
<dbReference type="SMART" id="SM00173">
    <property type="entry name" value="RAS"/>
    <property type="match status" value="1"/>
</dbReference>
<evidence type="ECO:0000256" key="1">
    <source>
        <dbReference type="ARBA" id="ARBA00006270"/>
    </source>
</evidence>
<reference evidence="7 8" key="1">
    <citation type="journal article" date="2008" name="Nature">
        <title>The Trichoplax genome and the nature of placozoans.</title>
        <authorList>
            <person name="Srivastava M."/>
            <person name="Begovic E."/>
            <person name="Chapman J."/>
            <person name="Putnam N.H."/>
            <person name="Hellsten U."/>
            <person name="Kawashima T."/>
            <person name="Kuo A."/>
            <person name="Mitros T."/>
            <person name="Salamov A."/>
            <person name="Carpenter M.L."/>
            <person name="Signorovitch A.Y."/>
            <person name="Moreno M.A."/>
            <person name="Kamm K."/>
            <person name="Grimwood J."/>
            <person name="Schmutz J."/>
            <person name="Shapiro H."/>
            <person name="Grigoriev I.V."/>
            <person name="Buss L.W."/>
            <person name="Schierwater B."/>
            <person name="Dellaporta S.L."/>
            <person name="Rokhsar D.S."/>
        </authorList>
    </citation>
    <scope>NUCLEOTIDE SEQUENCE [LARGE SCALE GENOMIC DNA]</scope>
    <source>
        <strain evidence="7 8">Grell-BS-1999</strain>
    </source>
</reference>
<dbReference type="PANTHER" id="PTHR47981">
    <property type="entry name" value="RAB FAMILY"/>
    <property type="match status" value="1"/>
</dbReference>
<accession>B3S211</accession>
<dbReference type="PhylomeDB" id="B3S211"/>
<dbReference type="OMA" id="NHSATIG"/>
<dbReference type="SMART" id="SM00174">
    <property type="entry name" value="RHO"/>
    <property type="match status" value="1"/>
</dbReference>
<dbReference type="NCBIfam" id="TIGR00231">
    <property type="entry name" value="small_GTP"/>
    <property type="match status" value="1"/>
</dbReference>
<dbReference type="InterPro" id="IPR005225">
    <property type="entry name" value="Small_GTP-bd"/>
</dbReference>
<keyword evidence="2 6" id="KW-0547">Nucleotide-binding</keyword>
<dbReference type="KEGG" id="tad:TRIADDRAFT_58410"/>
<keyword evidence="5 6" id="KW-0636">Prenylation</keyword>
<dbReference type="PANTHER" id="PTHR47981:SF39">
    <property type="entry name" value="RAS-RELATED PROTEIN RAB"/>
    <property type="match status" value="1"/>
</dbReference>
<dbReference type="GO" id="GO:0005739">
    <property type="term" value="C:mitochondrion"/>
    <property type="evidence" value="ECO:0000318"/>
    <property type="project" value="GO_Central"/>
</dbReference>
<gene>
    <name evidence="7" type="ORF">TRIADDRAFT_58410</name>
</gene>
<dbReference type="InterPro" id="IPR030697">
    <property type="entry name" value="Rab29/Rab38/Rab32"/>
</dbReference>
<dbReference type="PROSITE" id="PS51421">
    <property type="entry name" value="RAS"/>
    <property type="match status" value="1"/>
</dbReference>
<dbReference type="eggNOG" id="KOG4423">
    <property type="taxonomic scope" value="Eukaryota"/>
</dbReference>